<organism evidence="1 2">
    <name type="scientific">Paramecium primaurelia</name>
    <dbReference type="NCBI Taxonomy" id="5886"/>
    <lineage>
        <taxon>Eukaryota</taxon>
        <taxon>Sar</taxon>
        <taxon>Alveolata</taxon>
        <taxon>Ciliophora</taxon>
        <taxon>Intramacronucleata</taxon>
        <taxon>Oligohymenophorea</taxon>
        <taxon>Peniculida</taxon>
        <taxon>Parameciidae</taxon>
        <taxon>Paramecium</taxon>
    </lineage>
</organism>
<proteinExistence type="predicted"/>
<evidence type="ECO:0000313" key="1">
    <source>
        <dbReference type="EMBL" id="CAD8088388.1"/>
    </source>
</evidence>
<dbReference type="AlphaFoldDB" id="A0A8S1N6C4"/>
<dbReference type="Proteomes" id="UP000688137">
    <property type="component" value="Unassembled WGS sequence"/>
</dbReference>
<evidence type="ECO:0000313" key="2">
    <source>
        <dbReference type="Proteomes" id="UP000688137"/>
    </source>
</evidence>
<reference evidence="1" key="1">
    <citation type="submission" date="2021-01" db="EMBL/GenBank/DDBJ databases">
        <authorList>
            <consortium name="Genoscope - CEA"/>
            <person name="William W."/>
        </authorList>
    </citation>
    <scope>NUCLEOTIDE SEQUENCE</scope>
</reference>
<gene>
    <name evidence="1" type="ORF">PPRIM_AZ9-3.1.T0800230</name>
</gene>
<dbReference type="EMBL" id="CAJJDM010000083">
    <property type="protein sequence ID" value="CAD8088388.1"/>
    <property type="molecule type" value="Genomic_DNA"/>
</dbReference>
<comment type="caution">
    <text evidence="1">The sequence shown here is derived from an EMBL/GenBank/DDBJ whole genome shotgun (WGS) entry which is preliminary data.</text>
</comment>
<keyword evidence="2" id="KW-1185">Reference proteome</keyword>
<name>A0A8S1N6C4_PARPR</name>
<accession>A0A8S1N6C4</accession>
<protein>
    <submittedName>
        <fullName evidence="1">Uncharacterized protein</fullName>
    </submittedName>
</protein>
<sequence length="152" mass="17378">MINNVEQLLWSQLNIFQLIRCLILCISLRRISVVFPLTLSVAELGVNAQTTLFVPFNLSPLHAFCITSTFSPGISSPQAELFIYSSISSNYIDLHDWVCVVQPIGQRRYMYNLLLRTIQVVQLGQCQRGYIQFHRFYWNCKLAVNGATVFGN</sequence>